<comment type="caution">
    <text evidence="1">The sequence shown here is derived from an EMBL/GenBank/DDBJ whole genome shotgun (WGS) entry which is preliminary data.</text>
</comment>
<organism evidence="1 2">
    <name type="scientific">Nocardiopsis tropica</name>
    <dbReference type="NCBI Taxonomy" id="109330"/>
    <lineage>
        <taxon>Bacteria</taxon>
        <taxon>Bacillati</taxon>
        <taxon>Actinomycetota</taxon>
        <taxon>Actinomycetes</taxon>
        <taxon>Streptosporangiales</taxon>
        <taxon>Nocardiopsidaceae</taxon>
        <taxon>Nocardiopsis</taxon>
    </lineage>
</organism>
<protein>
    <submittedName>
        <fullName evidence="1">Uncharacterized protein</fullName>
    </submittedName>
</protein>
<dbReference type="Proteomes" id="UP001348641">
    <property type="component" value="Unassembled WGS sequence"/>
</dbReference>
<sequence>MSTSDPRDPREELRDRLEAGALSTAAAGLALALDPEGDAAALRAAEEPGTLSAEESARIVASWGLGPDDIAAMARHLGVETSSAP</sequence>
<evidence type="ECO:0000313" key="2">
    <source>
        <dbReference type="Proteomes" id="UP001348641"/>
    </source>
</evidence>
<dbReference type="RefSeq" id="WP_330158854.1">
    <property type="nucleotide sequence ID" value="NZ_BAAAJA010000022.1"/>
</dbReference>
<name>A0ABU7KR65_9ACTN</name>
<reference evidence="1 2" key="1">
    <citation type="submission" date="2023-07" db="EMBL/GenBank/DDBJ databases">
        <authorList>
            <person name="Girao M."/>
            <person name="Carvalho M.F."/>
        </authorList>
    </citation>
    <scope>NUCLEOTIDE SEQUENCE [LARGE SCALE GENOMIC DNA]</scope>
    <source>
        <strain evidence="1 2">66/93</strain>
    </source>
</reference>
<proteinExistence type="predicted"/>
<dbReference type="EMBL" id="JAUUCC010000034">
    <property type="protein sequence ID" value="MEE2051791.1"/>
    <property type="molecule type" value="Genomic_DNA"/>
</dbReference>
<accession>A0ABU7KR65</accession>
<evidence type="ECO:0000313" key="1">
    <source>
        <dbReference type="EMBL" id="MEE2051791.1"/>
    </source>
</evidence>
<gene>
    <name evidence="1" type="ORF">Q8A49_14920</name>
</gene>